<name>A0A561Q7T7_9HYPH</name>
<evidence type="ECO:0000313" key="3">
    <source>
        <dbReference type="Proteomes" id="UP000320653"/>
    </source>
</evidence>
<reference evidence="2 3" key="1">
    <citation type="submission" date="2019-06" db="EMBL/GenBank/DDBJ databases">
        <title>Sorghum-associated microbial communities from plants grown in Nebraska, USA.</title>
        <authorList>
            <person name="Schachtman D."/>
        </authorList>
    </citation>
    <scope>NUCLEOTIDE SEQUENCE [LARGE SCALE GENOMIC DNA]</scope>
    <source>
        <strain evidence="2 3">1225</strain>
    </source>
</reference>
<protein>
    <submittedName>
        <fullName evidence="2">Uncharacterized protein</fullName>
    </submittedName>
</protein>
<evidence type="ECO:0000256" key="1">
    <source>
        <dbReference type="SAM" id="Phobius"/>
    </source>
</evidence>
<keyword evidence="1" id="KW-0472">Membrane</keyword>
<comment type="caution">
    <text evidence="2">The sequence shown here is derived from an EMBL/GenBank/DDBJ whole genome shotgun (WGS) entry which is preliminary data.</text>
</comment>
<feature type="transmembrane region" description="Helical" evidence="1">
    <location>
        <begin position="19"/>
        <end position="39"/>
    </location>
</feature>
<gene>
    <name evidence="2" type="ORF">FHW37_115115</name>
</gene>
<dbReference type="AlphaFoldDB" id="A0A561Q7T7"/>
<dbReference type="Proteomes" id="UP000320653">
    <property type="component" value="Unassembled WGS sequence"/>
</dbReference>
<evidence type="ECO:0000313" key="2">
    <source>
        <dbReference type="EMBL" id="TWF46418.1"/>
    </source>
</evidence>
<dbReference type="RefSeq" id="WP_145643354.1">
    <property type="nucleotide sequence ID" value="NZ_VIWP01000015.1"/>
</dbReference>
<keyword evidence="1" id="KW-1133">Transmembrane helix</keyword>
<dbReference type="EMBL" id="VIWP01000015">
    <property type="protein sequence ID" value="TWF46418.1"/>
    <property type="molecule type" value="Genomic_DNA"/>
</dbReference>
<feature type="transmembrane region" description="Helical" evidence="1">
    <location>
        <begin position="60"/>
        <end position="78"/>
    </location>
</feature>
<feature type="transmembrane region" description="Helical" evidence="1">
    <location>
        <begin position="98"/>
        <end position="118"/>
    </location>
</feature>
<proteinExistence type="predicted"/>
<keyword evidence="1" id="KW-0812">Transmembrane</keyword>
<sequence>MTSVGKCGSLCESSFSFAIFLYGSSLGALGAVSYQLFGVGRIIIDEKLSPTDVYGSYSRILLGAIFGLLFAIVFSRVALIQTFTFDSDDANYATAQQYLFFMLPFLAGYSSTLVTGLLNKLVEAVSIALRLETK</sequence>
<accession>A0A561Q7T7</accession>
<organism evidence="2 3">
    <name type="scientific">Neorhizobium alkalisoli</name>
    <dbReference type="NCBI Taxonomy" id="528178"/>
    <lineage>
        <taxon>Bacteria</taxon>
        <taxon>Pseudomonadati</taxon>
        <taxon>Pseudomonadota</taxon>
        <taxon>Alphaproteobacteria</taxon>
        <taxon>Hyphomicrobiales</taxon>
        <taxon>Rhizobiaceae</taxon>
        <taxon>Rhizobium/Agrobacterium group</taxon>
        <taxon>Neorhizobium</taxon>
    </lineage>
</organism>
<keyword evidence="3" id="KW-1185">Reference proteome</keyword>